<dbReference type="AlphaFoldDB" id="A0A448YMP1"/>
<dbReference type="Gene3D" id="3.90.180.10">
    <property type="entry name" value="Medium-chain alcohol dehydrogenases, catalytic domain"/>
    <property type="match status" value="1"/>
</dbReference>
<dbReference type="InterPro" id="IPR013149">
    <property type="entry name" value="ADH-like_C"/>
</dbReference>
<dbReference type="SMART" id="SM00829">
    <property type="entry name" value="PKS_ER"/>
    <property type="match status" value="1"/>
</dbReference>
<name>A0A448YMP1_BRENA</name>
<dbReference type="PANTHER" id="PTHR45348:SF2">
    <property type="entry name" value="ZINC-TYPE ALCOHOL DEHYDROGENASE-LIKE PROTEIN C2E1P3.01"/>
    <property type="match status" value="1"/>
</dbReference>
<dbReference type="CDD" id="cd08249">
    <property type="entry name" value="enoyl_reductase_like"/>
    <property type="match status" value="1"/>
</dbReference>
<dbReference type="InParanoid" id="A0A448YMP1"/>
<protein>
    <submittedName>
        <fullName evidence="2">DEKNAAC103144</fullName>
    </submittedName>
</protein>
<dbReference type="Pfam" id="PF08240">
    <property type="entry name" value="ADH_N"/>
    <property type="match status" value="1"/>
</dbReference>
<dbReference type="EMBL" id="CAACVR010000018">
    <property type="protein sequence ID" value="VEU22128.1"/>
    <property type="molecule type" value="Genomic_DNA"/>
</dbReference>
<dbReference type="PANTHER" id="PTHR45348">
    <property type="entry name" value="HYPOTHETICAL OXIDOREDUCTASE (EUROFUNG)"/>
    <property type="match status" value="1"/>
</dbReference>
<dbReference type="Proteomes" id="UP000290900">
    <property type="component" value="Unassembled WGS sequence"/>
</dbReference>
<organism evidence="2 3">
    <name type="scientific">Brettanomyces naardenensis</name>
    <name type="common">Yeast</name>
    <dbReference type="NCBI Taxonomy" id="13370"/>
    <lineage>
        <taxon>Eukaryota</taxon>
        <taxon>Fungi</taxon>
        <taxon>Dikarya</taxon>
        <taxon>Ascomycota</taxon>
        <taxon>Saccharomycotina</taxon>
        <taxon>Pichiomycetes</taxon>
        <taxon>Pichiales</taxon>
        <taxon>Pichiaceae</taxon>
        <taxon>Brettanomyces</taxon>
    </lineage>
</organism>
<dbReference type="InterPro" id="IPR013154">
    <property type="entry name" value="ADH-like_N"/>
</dbReference>
<reference evidence="2 3" key="1">
    <citation type="submission" date="2018-12" db="EMBL/GenBank/DDBJ databases">
        <authorList>
            <person name="Tiukova I."/>
            <person name="Dainat J."/>
        </authorList>
    </citation>
    <scope>NUCLEOTIDE SEQUENCE [LARGE SCALE GENOMIC DNA]</scope>
</reference>
<dbReference type="FunCoup" id="A0A448YMP1">
    <property type="interactions" value="246"/>
</dbReference>
<sequence>MSTIPSTHKAAAFTGSTEDGKLIEIVETPTVLPVPAGKLLVKVKAAALNPTDWKHIVVKWGEKGDIVGADSAGVVVAVGSNVKGFSVGDNVSSFTHGSYTYEPASGSLQDYLVVEPSLTIRYNKKLTSSDKSEQSPVESFEGAASITLGVATVGMSLQHEMKLPLDKSKNSGKTLLIWGGATATGILAIQVAKRVYGLTVITTASKKHNEFLKKQGADFVFDYHDKDVVEQIRKAAGGDGDELVYALDTVSVVDTFNATYETLSRTKPAHFDNLLGLDEKDLKGKKKRDNVTLTSTLTYRLFGNDQILGGEVVHSSKEIVDDNATFWRVIQKAVNEGIIEHAPLKILKGGYKSAEEGYSLLRNGKVSAEKLIVRPDNV</sequence>
<proteinExistence type="predicted"/>
<keyword evidence="3" id="KW-1185">Reference proteome</keyword>
<evidence type="ECO:0000259" key="1">
    <source>
        <dbReference type="SMART" id="SM00829"/>
    </source>
</evidence>
<evidence type="ECO:0000313" key="2">
    <source>
        <dbReference type="EMBL" id="VEU22128.1"/>
    </source>
</evidence>
<gene>
    <name evidence="2" type="ORF">BRENAR_LOCUS2860</name>
</gene>
<dbReference type="InterPro" id="IPR036291">
    <property type="entry name" value="NAD(P)-bd_dom_sf"/>
</dbReference>
<dbReference type="SUPFAM" id="SSF50129">
    <property type="entry name" value="GroES-like"/>
    <property type="match status" value="1"/>
</dbReference>
<dbReference type="Gene3D" id="3.40.50.720">
    <property type="entry name" value="NAD(P)-binding Rossmann-like Domain"/>
    <property type="match status" value="1"/>
</dbReference>
<dbReference type="InterPro" id="IPR047122">
    <property type="entry name" value="Trans-enoyl_RdTase-like"/>
</dbReference>
<dbReference type="SUPFAM" id="SSF51735">
    <property type="entry name" value="NAD(P)-binding Rossmann-fold domains"/>
    <property type="match status" value="1"/>
</dbReference>
<accession>A0A448YMP1</accession>
<dbReference type="OrthoDB" id="9992527at2759"/>
<dbReference type="InterPro" id="IPR011032">
    <property type="entry name" value="GroES-like_sf"/>
</dbReference>
<dbReference type="STRING" id="13370.A0A448YMP1"/>
<dbReference type="InterPro" id="IPR020843">
    <property type="entry name" value="ER"/>
</dbReference>
<feature type="domain" description="Enoyl reductase (ER)" evidence="1">
    <location>
        <begin position="15"/>
        <end position="373"/>
    </location>
</feature>
<dbReference type="Pfam" id="PF00107">
    <property type="entry name" value="ADH_zinc_N"/>
    <property type="match status" value="1"/>
</dbReference>
<evidence type="ECO:0000313" key="3">
    <source>
        <dbReference type="Proteomes" id="UP000290900"/>
    </source>
</evidence>
<dbReference type="GO" id="GO:0016651">
    <property type="term" value="F:oxidoreductase activity, acting on NAD(P)H"/>
    <property type="evidence" value="ECO:0007669"/>
    <property type="project" value="InterPro"/>
</dbReference>